<keyword evidence="3" id="KW-1185">Reference proteome</keyword>
<gene>
    <name evidence="2" type="ORF">HF999_02785</name>
</gene>
<proteinExistence type="predicted"/>
<protein>
    <submittedName>
        <fullName evidence="2">Uncharacterized protein</fullName>
    </submittedName>
</protein>
<keyword evidence="1" id="KW-0812">Transmembrane</keyword>
<feature type="transmembrane region" description="Helical" evidence="1">
    <location>
        <begin position="68"/>
        <end position="94"/>
    </location>
</feature>
<evidence type="ECO:0000256" key="1">
    <source>
        <dbReference type="SAM" id="Phobius"/>
    </source>
</evidence>
<dbReference type="AlphaFoldDB" id="A0A846WWS6"/>
<dbReference type="Proteomes" id="UP000582646">
    <property type="component" value="Unassembled WGS sequence"/>
</dbReference>
<keyword evidence="1" id="KW-1133">Transmembrane helix</keyword>
<keyword evidence="1" id="KW-0472">Membrane</keyword>
<name>A0A846WWS6_9ACTN</name>
<evidence type="ECO:0000313" key="3">
    <source>
        <dbReference type="Proteomes" id="UP000582646"/>
    </source>
</evidence>
<accession>A0A846WWS6</accession>
<comment type="caution">
    <text evidence="2">The sequence shown here is derived from an EMBL/GenBank/DDBJ whole genome shotgun (WGS) entry which is preliminary data.</text>
</comment>
<organism evidence="2 3">
    <name type="scientific">Tsukamurella spumae</name>
    <dbReference type="NCBI Taxonomy" id="44753"/>
    <lineage>
        <taxon>Bacteria</taxon>
        <taxon>Bacillati</taxon>
        <taxon>Actinomycetota</taxon>
        <taxon>Actinomycetes</taxon>
        <taxon>Mycobacteriales</taxon>
        <taxon>Tsukamurellaceae</taxon>
        <taxon>Tsukamurella</taxon>
    </lineage>
</organism>
<reference evidence="2 3" key="1">
    <citation type="submission" date="2020-04" db="EMBL/GenBank/DDBJ databases">
        <title>MicrobeNet Type strains.</title>
        <authorList>
            <person name="Nicholson A.C."/>
        </authorList>
    </citation>
    <scope>NUCLEOTIDE SEQUENCE [LARGE SCALE GENOMIC DNA]</scope>
    <source>
        <strain evidence="2 3">DSM 44113</strain>
    </source>
</reference>
<sequence length="95" mass="10017">MNQIPLAPGRHHVHVHVHVPYFFPASCGPADAVVDVAPGQPVSLQHKAPVWSFSAGSLGPGEQKYNGVGIVVAVMAVPFVMLFLLLLLMLIIAAA</sequence>
<dbReference type="EMBL" id="JAAXOQ010000002">
    <property type="protein sequence ID" value="NKY17304.1"/>
    <property type="molecule type" value="Genomic_DNA"/>
</dbReference>
<evidence type="ECO:0000313" key="2">
    <source>
        <dbReference type="EMBL" id="NKY17304.1"/>
    </source>
</evidence>
<dbReference type="RefSeq" id="WP_168544400.1">
    <property type="nucleotide sequence ID" value="NZ_BAAAKS010000025.1"/>
</dbReference>